<proteinExistence type="predicted"/>
<dbReference type="AlphaFoldDB" id="A0A5N6UUH8"/>
<protein>
    <submittedName>
        <fullName evidence="1">Uncharacterized protein</fullName>
    </submittedName>
</protein>
<name>A0A5N6UUH8_ASPTM</name>
<evidence type="ECO:0000313" key="1">
    <source>
        <dbReference type="EMBL" id="KAE8162093.1"/>
    </source>
</evidence>
<keyword evidence="2" id="KW-1185">Reference proteome</keyword>
<reference evidence="1 2" key="1">
    <citation type="submission" date="2019-04" db="EMBL/GenBank/DDBJ databases">
        <title>Friends and foes A comparative genomics study of 23 Aspergillus species from section Flavi.</title>
        <authorList>
            <consortium name="DOE Joint Genome Institute"/>
            <person name="Kjaerbolling I."/>
            <person name="Vesth T."/>
            <person name="Frisvad J.C."/>
            <person name="Nybo J.L."/>
            <person name="Theobald S."/>
            <person name="Kildgaard S."/>
            <person name="Isbrandt T."/>
            <person name="Kuo A."/>
            <person name="Sato A."/>
            <person name="Lyhne E.K."/>
            <person name="Kogle M.E."/>
            <person name="Wiebenga A."/>
            <person name="Kun R.S."/>
            <person name="Lubbers R.J."/>
            <person name="Makela M.R."/>
            <person name="Barry K."/>
            <person name="Chovatia M."/>
            <person name="Clum A."/>
            <person name="Daum C."/>
            <person name="Haridas S."/>
            <person name="He G."/>
            <person name="LaButti K."/>
            <person name="Lipzen A."/>
            <person name="Mondo S."/>
            <person name="Riley R."/>
            <person name="Salamov A."/>
            <person name="Simmons B.A."/>
            <person name="Magnuson J.K."/>
            <person name="Henrissat B."/>
            <person name="Mortensen U.H."/>
            <person name="Larsen T.O."/>
            <person name="Devries R.P."/>
            <person name="Grigoriev I.V."/>
            <person name="Machida M."/>
            <person name="Baker S.E."/>
            <person name="Andersen M.R."/>
        </authorList>
    </citation>
    <scope>NUCLEOTIDE SEQUENCE [LARGE SCALE GENOMIC DNA]</scope>
    <source>
        <strain evidence="1 2">CBS 117626</strain>
    </source>
</reference>
<accession>A0A5N6UUH8</accession>
<evidence type="ECO:0000313" key="2">
    <source>
        <dbReference type="Proteomes" id="UP000326950"/>
    </source>
</evidence>
<gene>
    <name evidence="1" type="ORF">BDV40DRAFT_265958</name>
</gene>
<organism evidence="1 2">
    <name type="scientific">Aspergillus tamarii</name>
    <dbReference type="NCBI Taxonomy" id="41984"/>
    <lineage>
        <taxon>Eukaryota</taxon>
        <taxon>Fungi</taxon>
        <taxon>Dikarya</taxon>
        <taxon>Ascomycota</taxon>
        <taxon>Pezizomycotina</taxon>
        <taxon>Eurotiomycetes</taxon>
        <taxon>Eurotiomycetidae</taxon>
        <taxon>Eurotiales</taxon>
        <taxon>Aspergillaceae</taxon>
        <taxon>Aspergillus</taxon>
        <taxon>Aspergillus subgen. Circumdati</taxon>
    </lineage>
</organism>
<dbReference type="Proteomes" id="UP000326950">
    <property type="component" value="Unassembled WGS sequence"/>
</dbReference>
<dbReference type="EMBL" id="ML738633">
    <property type="protein sequence ID" value="KAE8162093.1"/>
    <property type="molecule type" value="Genomic_DNA"/>
</dbReference>
<sequence>MADVRDCGREQRGVGLVYADRLGIQDPLINLYIFSDTVPTRCRGRNELRQSLKVVRTTMLQRIWPSHWRWMINTTCSHATILTSLTYGELMVTFNLRLPTRLAGAFLAIATEHFELTP</sequence>